<dbReference type="EMBL" id="FZPH01000002">
    <property type="protein sequence ID" value="SNS91365.1"/>
    <property type="molecule type" value="Genomic_DNA"/>
</dbReference>
<proteinExistence type="predicted"/>
<name>A0A239ICT6_9ACTN</name>
<evidence type="ECO:0000313" key="2">
    <source>
        <dbReference type="EMBL" id="SNS91365.1"/>
    </source>
</evidence>
<reference evidence="2 3" key="1">
    <citation type="submission" date="2017-06" db="EMBL/GenBank/DDBJ databases">
        <authorList>
            <person name="Kim H.J."/>
            <person name="Triplett B.A."/>
        </authorList>
    </citation>
    <scope>NUCLEOTIDE SEQUENCE [LARGE SCALE GENOMIC DNA]</scope>
    <source>
        <strain evidence="2 3">CGMCC 4.5593</strain>
    </source>
</reference>
<protein>
    <submittedName>
        <fullName evidence="2">Glycine/D-amino acid oxidase</fullName>
    </submittedName>
</protein>
<dbReference type="InterPro" id="IPR006076">
    <property type="entry name" value="FAD-dep_OxRdtase"/>
</dbReference>
<evidence type="ECO:0000313" key="3">
    <source>
        <dbReference type="Proteomes" id="UP000198362"/>
    </source>
</evidence>
<dbReference type="AlphaFoldDB" id="A0A239ICT6"/>
<gene>
    <name evidence="2" type="ORF">SAMN05421812_102337</name>
</gene>
<dbReference type="Proteomes" id="UP000198362">
    <property type="component" value="Unassembled WGS sequence"/>
</dbReference>
<evidence type="ECO:0000259" key="1">
    <source>
        <dbReference type="Pfam" id="PF01266"/>
    </source>
</evidence>
<organism evidence="2 3">
    <name type="scientific">Asanoa hainanensis</name>
    <dbReference type="NCBI Taxonomy" id="560556"/>
    <lineage>
        <taxon>Bacteria</taxon>
        <taxon>Bacillati</taxon>
        <taxon>Actinomycetota</taxon>
        <taxon>Actinomycetes</taxon>
        <taxon>Micromonosporales</taxon>
        <taxon>Micromonosporaceae</taxon>
        <taxon>Asanoa</taxon>
    </lineage>
</organism>
<accession>A0A239ICT6</accession>
<dbReference type="SUPFAM" id="SSF51905">
    <property type="entry name" value="FAD/NAD(P)-binding domain"/>
    <property type="match status" value="1"/>
</dbReference>
<keyword evidence="3" id="KW-1185">Reference proteome</keyword>
<dbReference type="Gene3D" id="3.50.50.60">
    <property type="entry name" value="FAD/NAD(P)-binding domain"/>
    <property type="match status" value="1"/>
</dbReference>
<dbReference type="InterPro" id="IPR036188">
    <property type="entry name" value="FAD/NAD-bd_sf"/>
</dbReference>
<dbReference type="PANTHER" id="PTHR13847">
    <property type="entry name" value="SARCOSINE DEHYDROGENASE-RELATED"/>
    <property type="match status" value="1"/>
</dbReference>
<dbReference type="OrthoDB" id="9805852at2"/>
<dbReference type="Pfam" id="PF01266">
    <property type="entry name" value="DAO"/>
    <property type="match status" value="1"/>
</dbReference>
<dbReference type="Gene3D" id="3.30.9.10">
    <property type="entry name" value="D-Amino Acid Oxidase, subunit A, domain 2"/>
    <property type="match status" value="1"/>
</dbReference>
<sequence length="444" mass="46006">MGPPPALRPPLPGSVSCDVAIVGAGFTGLWTAYYLSSLDPSLRVVVLESAYAGFGASGRNGGWCSALLPSSLPSLAQRHGRAAAISFQRSMNETVDEVGRVCLAEGISCDFHKGGTVSVARSPAQLSRAASTVSSYASFGFDEVALLSSAAASARLGATSVLGGVFTPHCAAIQPASLVRGLASVVAARGVALYEGTPVTSLRPGAAVTPFGTVRAPVVVRATEGYTAELPGHRRAVAPIYSLMVATAPLPASAWEEIGLADRETFTDFRHLIIYGQRTADGRLAFGGRGAPYHFGSSISPSFDQSPGVFAALRQTLGSLFPVLGPLPEISHAWGGPLGVTRDWTASVGLDRATGLAWAGGYVGDGVGTSNLAGRTLADLILEMPSELVSLPWVGHRSRPWEPEPLRWLGINAALRATASADATEARTGRASRRADLIHRLVGG</sequence>
<dbReference type="PANTHER" id="PTHR13847:SF285">
    <property type="entry name" value="FAD DEPENDENT OXIDOREDUCTASE DOMAIN-CONTAINING PROTEIN"/>
    <property type="match status" value="1"/>
</dbReference>
<dbReference type="GO" id="GO:0005737">
    <property type="term" value="C:cytoplasm"/>
    <property type="evidence" value="ECO:0007669"/>
    <property type="project" value="TreeGrafter"/>
</dbReference>
<feature type="domain" description="FAD dependent oxidoreductase" evidence="1">
    <location>
        <begin position="18"/>
        <end position="380"/>
    </location>
</feature>